<feature type="region of interest" description="Disordered" evidence="1">
    <location>
        <begin position="76"/>
        <end position="95"/>
    </location>
</feature>
<feature type="compositionally biased region" description="Low complexity" evidence="1">
    <location>
        <begin position="76"/>
        <end position="88"/>
    </location>
</feature>
<reference evidence="3 4" key="1">
    <citation type="journal article" date="2019" name="Sci. Rep.">
        <title>Comparative genomics of chytrid fungi reveal insights into the obligate biotrophic and pathogenic lifestyle of Synchytrium endobioticum.</title>
        <authorList>
            <person name="van de Vossenberg B.T.L.H."/>
            <person name="Warris S."/>
            <person name="Nguyen H.D.T."/>
            <person name="van Gent-Pelzer M.P.E."/>
            <person name="Joly D.L."/>
            <person name="van de Geest H.C."/>
            <person name="Bonants P.J.M."/>
            <person name="Smith D.S."/>
            <person name="Levesque C.A."/>
            <person name="van der Lee T.A.J."/>
        </authorList>
    </citation>
    <scope>NUCLEOTIDE SEQUENCE [LARGE SCALE GENOMIC DNA]</scope>
    <source>
        <strain evidence="3 4">CBS 675.73</strain>
    </source>
</reference>
<dbReference type="AlphaFoldDB" id="A0A507F4X7"/>
<accession>A0A507F4X7</accession>
<keyword evidence="2" id="KW-1133">Transmembrane helix</keyword>
<evidence type="ECO:0000313" key="4">
    <source>
        <dbReference type="Proteomes" id="UP000320333"/>
    </source>
</evidence>
<dbReference type="Proteomes" id="UP000320333">
    <property type="component" value="Unassembled WGS sequence"/>
</dbReference>
<keyword evidence="2" id="KW-0812">Transmembrane</keyword>
<protein>
    <submittedName>
        <fullName evidence="3">Uncharacterized protein</fullName>
    </submittedName>
</protein>
<evidence type="ECO:0000256" key="2">
    <source>
        <dbReference type="SAM" id="Phobius"/>
    </source>
</evidence>
<name>A0A507F4X7_9FUNG</name>
<proteinExistence type="predicted"/>
<organism evidence="3 4">
    <name type="scientific">Chytriomyces confervae</name>
    <dbReference type="NCBI Taxonomy" id="246404"/>
    <lineage>
        <taxon>Eukaryota</taxon>
        <taxon>Fungi</taxon>
        <taxon>Fungi incertae sedis</taxon>
        <taxon>Chytridiomycota</taxon>
        <taxon>Chytridiomycota incertae sedis</taxon>
        <taxon>Chytridiomycetes</taxon>
        <taxon>Chytridiales</taxon>
        <taxon>Chytriomycetaceae</taxon>
        <taxon>Chytriomyces</taxon>
    </lineage>
</organism>
<keyword evidence="2" id="KW-0472">Membrane</keyword>
<dbReference type="EMBL" id="QEAP01000253">
    <property type="protein sequence ID" value="TPX71339.1"/>
    <property type="molecule type" value="Genomic_DNA"/>
</dbReference>
<sequence length="168" mass="17663">MAEIAANNFVAITKPSSQMTPQEASVTSMIIISGVVLGLCVLCFCSCGAAGAKQILANMAERRERAKMFAAAAAASTANSTSSSSNRSFTPDSAAESANSFHFSDKMREKIKSIHGAHFRFDSHTGSDNADPFATPRPGSKADTLDSVFTEVPIHSDVDALVRSNSQA</sequence>
<comment type="caution">
    <text evidence="3">The sequence shown here is derived from an EMBL/GenBank/DDBJ whole genome shotgun (WGS) entry which is preliminary data.</text>
</comment>
<dbReference type="OrthoDB" id="2127816at2759"/>
<gene>
    <name evidence="3" type="ORF">CcCBS67573_g06203</name>
</gene>
<evidence type="ECO:0000256" key="1">
    <source>
        <dbReference type="SAM" id="MobiDB-lite"/>
    </source>
</evidence>
<keyword evidence="4" id="KW-1185">Reference proteome</keyword>
<feature type="transmembrane region" description="Helical" evidence="2">
    <location>
        <begin position="29"/>
        <end position="52"/>
    </location>
</feature>
<evidence type="ECO:0000313" key="3">
    <source>
        <dbReference type="EMBL" id="TPX71339.1"/>
    </source>
</evidence>